<gene>
    <name evidence="1" type="ORF">XENOCAPTIV_029048</name>
</gene>
<sequence>EGNENTKKPKPRCYFLSSVVLCIFSSLCCFNKRKTCANTPIARQSPADSIPETDLCCSCFPPLRFLHAISPCYHVLNGPHR</sequence>
<protein>
    <recommendedName>
        <fullName evidence="3">Agouti signaling protein</fullName>
    </recommendedName>
</protein>
<accession>A0ABV0QX58</accession>
<feature type="non-terminal residue" evidence="1">
    <location>
        <position position="1"/>
    </location>
</feature>
<dbReference type="EMBL" id="JAHRIN010026028">
    <property type="protein sequence ID" value="MEQ2200420.1"/>
    <property type="molecule type" value="Genomic_DNA"/>
</dbReference>
<proteinExistence type="predicted"/>
<evidence type="ECO:0000313" key="2">
    <source>
        <dbReference type="Proteomes" id="UP001434883"/>
    </source>
</evidence>
<comment type="caution">
    <text evidence="1">The sequence shown here is derived from an EMBL/GenBank/DDBJ whole genome shotgun (WGS) entry which is preliminary data.</text>
</comment>
<organism evidence="1 2">
    <name type="scientific">Xenoophorus captivus</name>
    <dbReference type="NCBI Taxonomy" id="1517983"/>
    <lineage>
        <taxon>Eukaryota</taxon>
        <taxon>Metazoa</taxon>
        <taxon>Chordata</taxon>
        <taxon>Craniata</taxon>
        <taxon>Vertebrata</taxon>
        <taxon>Euteleostomi</taxon>
        <taxon>Actinopterygii</taxon>
        <taxon>Neopterygii</taxon>
        <taxon>Teleostei</taxon>
        <taxon>Neoteleostei</taxon>
        <taxon>Acanthomorphata</taxon>
        <taxon>Ovalentaria</taxon>
        <taxon>Atherinomorphae</taxon>
        <taxon>Cyprinodontiformes</taxon>
        <taxon>Goodeidae</taxon>
        <taxon>Xenoophorus</taxon>
    </lineage>
</organism>
<dbReference type="Proteomes" id="UP001434883">
    <property type="component" value="Unassembled WGS sequence"/>
</dbReference>
<keyword evidence="2" id="KW-1185">Reference proteome</keyword>
<evidence type="ECO:0000313" key="1">
    <source>
        <dbReference type="EMBL" id="MEQ2200420.1"/>
    </source>
</evidence>
<name>A0ABV0QX58_9TELE</name>
<reference evidence="1 2" key="1">
    <citation type="submission" date="2021-06" db="EMBL/GenBank/DDBJ databases">
        <authorList>
            <person name="Palmer J.M."/>
        </authorList>
    </citation>
    <scope>NUCLEOTIDE SEQUENCE [LARGE SCALE GENOMIC DNA]</scope>
    <source>
        <strain evidence="1 2">XC_2019</strain>
        <tissue evidence="1">Muscle</tissue>
    </source>
</reference>
<evidence type="ECO:0008006" key="3">
    <source>
        <dbReference type="Google" id="ProtNLM"/>
    </source>
</evidence>